<accession>A0A811JUW5</accession>
<evidence type="ECO:0000259" key="1">
    <source>
        <dbReference type="Pfam" id="PF16087"/>
    </source>
</evidence>
<feature type="domain" description="DUF4817" evidence="1">
    <location>
        <begin position="10"/>
        <end position="59"/>
    </location>
</feature>
<organism evidence="2 3">
    <name type="scientific">Bursaphelenchus okinawaensis</name>
    <dbReference type="NCBI Taxonomy" id="465554"/>
    <lineage>
        <taxon>Eukaryota</taxon>
        <taxon>Metazoa</taxon>
        <taxon>Ecdysozoa</taxon>
        <taxon>Nematoda</taxon>
        <taxon>Chromadorea</taxon>
        <taxon>Rhabditida</taxon>
        <taxon>Tylenchina</taxon>
        <taxon>Tylenchomorpha</taxon>
        <taxon>Aphelenchoidea</taxon>
        <taxon>Aphelenchoididae</taxon>
        <taxon>Bursaphelenchus</taxon>
    </lineage>
</organism>
<evidence type="ECO:0000313" key="3">
    <source>
        <dbReference type="Proteomes" id="UP000614601"/>
    </source>
</evidence>
<dbReference type="EMBL" id="CAJFCW020000001">
    <property type="protein sequence ID" value="CAG9083666.1"/>
    <property type="molecule type" value="Genomic_DNA"/>
</dbReference>
<reference evidence="2" key="1">
    <citation type="submission" date="2020-09" db="EMBL/GenBank/DDBJ databases">
        <authorList>
            <person name="Kikuchi T."/>
        </authorList>
    </citation>
    <scope>NUCLEOTIDE SEQUENCE</scope>
    <source>
        <strain evidence="2">SH1</strain>
    </source>
</reference>
<dbReference type="OrthoDB" id="5856123at2759"/>
<gene>
    <name evidence="2" type="ORF">BOKJ2_LOCUS1607</name>
</gene>
<dbReference type="Proteomes" id="UP000783686">
    <property type="component" value="Unassembled WGS sequence"/>
</dbReference>
<comment type="caution">
    <text evidence="2">The sequence shown here is derived from an EMBL/GenBank/DDBJ whole genome shotgun (WGS) entry which is preliminary data.</text>
</comment>
<protein>
    <recommendedName>
        <fullName evidence="1">DUF4817 domain-containing protein</fullName>
    </recommendedName>
</protein>
<proteinExistence type="predicted"/>
<name>A0A811JUW5_9BILA</name>
<keyword evidence="3" id="KW-1185">Reference proteome</keyword>
<dbReference type="EMBL" id="CAJFDH010000001">
    <property type="protein sequence ID" value="CAD5206923.1"/>
    <property type="molecule type" value="Genomic_DNA"/>
</dbReference>
<sequence length="102" mass="11531">MSGHRVLSVLEKAKMVCWFEETNSLAMVARRYRSEFGVEPPTLSQIKRIHRQFLETGSVVAEQPSVASSLRQNLFNNQRLNSAEAVQLSQASLNLAHRETFA</sequence>
<dbReference type="Proteomes" id="UP000614601">
    <property type="component" value="Unassembled WGS sequence"/>
</dbReference>
<evidence type="ECO:0000313" key="2">
    <source>
        <dbReference type="EMBL" id="CAD5206923.1"/>
    </source>
</evidence>
<dbReference type="Pfam" id="PF16087">
    <property type="entry name" value="DUF4817"/>
    <property type="match status" value="1"/>
</dbReference>
<dbReference type="AlphaFoldDB" id="A0A811JUW5"/>
<dbReference type="InterPro" id="IPR032135">
    <property type="entry name" value="DUF4817"/>
</dbReference>